<comment type="caution">
    <text evidence="2">The sequence shown here is derived from an EMBL/GenBank/DDBJ whole genome shotgun (WGS) entry which is preliminary data.</text>
</comment>
<sequence length="132" mass="14628">MLAPVFFVGVKGIRTVAQTIEKLPAKHNAKYQKLFLGHLVRMQEEIGTGGAGFRYIYAYFLEQAAQICGEPAFQTASETMTAIGDQWRQFAALCVKQCKKPSENGCAEIAAFLRGIADKEEALWRALKRKAA</sequence>
<dbReference type="Pfam" id="PF16169">
    <property type="entry name" value="DUF4872"/>
    <property type="match status" value="1"/>
</dbReference>
<dbReference type="AlphaFoldDB" id="C4GLM2"/>
<dbReference type="STRING" id="629741.GCWU000324_02593"/>
<dbReference type="EMBL" id="ACJW02000005">
    <property type="protein sequence ID" value="EEP67023.1"/>
    <property type="molecule type" value="Genomic_DNA"/>
</dbReference>
<keyword evidence="3" id="KW-1185">Reference proteome</keyword>
<feature type="domain" description="DUF4872" evidence="1">
    <location>
        <begin position="2"/>
        <end position="127"/>
    </location>
</feature>
<dbReference type="Proteomes" id="UP000003009">
    <property type="component" value="Unassembled WGS sequence"/>
</dbReference>
<protein>
    <recommendedName>
        <fullName evidence="1">DUF4872 domain-containing protein</fullName>
    </recommendedName>
</protein>
<evidence type="ECO:0000313" key="2">
    <source>
        <dbReference type="EMBL" id="EEP67023.1"/>
    </source>
</evidence>
<reference evidence="2" key="1">
    <citation type="submission" date="2009-04" db="EMBL/GenBank/DDBJ databases">
        <authorList>
            <person name="Weinstock G."/>
            <person name="Sodergren E."/>
            <person name="Clifton S."/>
            <person name="Fulton L."/>
            <person name="Fulton B."/>
            <person name="Courtney L."/>
            <person name="Fronick C."/>
            <person name="Harrison M."/>
            <person name="Strong C."/>
            <person name="Farmer C."/>
            <person name="Delahaunty K."/>
            <person name="Markovic C."/>
            <person name="Hall O."/>
            <person name="Minx P."/>
            <person name="Tomlinson C."/>
            <person name="Mitreva M."/>
            <person name="Nelson J."/>
            <person name="Hou S."/>
            <person name="Wollam A."/>
            <person name="Pepin K.H."/>
            <person name="Johnson M."/>
            <person name="Bhonagiri V."/>
            <person name="Nash W.E."/>
            <person name="Warren W."/>
            <person name="Chinwalla A."/>
            <person name="Mardis E.R."/>
            <person name="Wilson R.K."/>
        </authorList>
    </citation>
    <scope>NUCLEOTIDE SEQUENCE [LARGE SCALE GENOMIC DNA]</scope>
    <source>
        <strain evidence="2">ATCC 51147</strain>
    </source>
</reference>
<evidence type="ECO:0000259" key="1">
    <source>
        <dbReference type="Pfam" id="PF16169"/>
    </source>
</evidence>
<accession>C4GLM2</accession>
<name>C4GLM2_9NEIS</name>
<proteinExistence type="predicted"/>
<dbReference type="HOGENOM" id="CLU_1914253_0_0_4"/>
<organism evidence="2 3">
    <name type="scientific">Kingella oralis ATCC 51147</name>
    <dbReference type="NCBI Taxonomy" id="629741"/>
    <lineage>
        <taxon>Bacteria</taxon>
        <taxon>Pseudomonadati</taxon>
        <taxon>Pseudomonadota</taxon>
        <taxon>Betaproteobacteria</taxon>
        <taxon>Neisseriales</taxon>
        <taxon>Neisseriaceae</taxon>
        <taxon>Kingella</taxon>
    </lineage>
</organism>
<gene>
    <name evidence="2" type="ORF">GCWU000324_02593</name>
</gene>
<evidence type="ECO:0000313" key="3">
    <source>
        <dbReference type="Proteomes" id="UP000003009"/>
    </source>
</evidence>
<dbReference type="InterPro" id="IPR032369">
    <property type="entry name" value="DUF4872"/>
</dbReference>